<dbReference type="InterPro" id="IPR000515">
    <property type="entry name" value="MetI-like"/>
</dbReference>
<keyword evidence="4 7" id="KW-0812">Transmembrane</keyword>
<dbReference type="PANTHER" id="PTHR43744:SF9">
    <property type="entry name" value="POLYGALACTURONAN_RHAMNOGALACTURONAN TRANSPORT SYSTEM PERMEASE PROTEIN YTCP"/>
    <property type="match status" value="1"/>
</dbReference>
<reference evidence="9" key="1">
    <citation type="journal article" date="2021" name="PeerJ">
        <title>Extensive microbial diversity within the chicken gut microbiome revealed by metagenomics and culture.</title>
        <authorList>
            <person name="Gilroy R."/>
            <person name="Ravi A."/>
            <person name="Getino M."/>
            <person name="Pursley I."/>
            <person name="Horton D.L."/>
            <person name="Alikhan N.F."/>
            <person name="Baker D."/>
            <person name="Gharbi K."/>
            <person name="Hall N."/>
            <person name="Watson M."/>
            <person name="Adriaenssens E.M."/>
            <person name="Foster-Nyarko E."/>
            <person name="Jarju S."/>
            <person name="Secka A."/>
            <person name="Antonio M."/>
            <person name="Oren A."/>
            <person name="Chaudhuri R.R."/>
            <person name="La Ragione R."/>
            <person name="Hildebrand F."/>
            <person name="Pallen M.J."/>
        </authorList>
    </citation>
    <scope>NUCLEOTIDE SEQUENCE</scope>
    <source>
        <strain evidence="9">USAMLcec3-2134</strain>
    </source>
</reference>
<comment type="caution">
    <text evidence="9">The sequence shown here is derived from an EMBL/GenBank/DDBJ whole genome shotgun (WGS) entry which is preliminary data.</text>
</comment>
<dbReference type="Pfam" id="PF00528">
    <property type="entry name" value="BPD_transp_1"/>
    <property type="match status" value="1"/>
</dbReference>
<protein>
    <submittedName>
        <fullName evidence="9">Carbohydrate ABC transporter permease</fullName>
    </submittedName>
</protein>
<dbReference type="EMBL" id="DWXE01000010">
    <property type="protein sequence ID" value="HJB90390.1"/>
    <property type="molecule type" value="Genomic_DNA"/>
</dbReference>
<comment type="similarity">
    <text evidence="7">Belongs to the binding-protein-dependent transport system permease family.</text>
</comment>
<evidence type="ECO:0000256" key="2">
    <source>
        <dbReference type="ARBA" id="ARBA00022448"/>
    </source>
</evidence>
<dbReference type="GO" id="GO:0055085">
    <property type="term" value="P:transmembrane transport"/>
    <property type="evidence" value="ECO:0007669"/>
    <property type="project" value="InterPro"/>
</dbReference>
<keyword evidence="2 7" id="KW-0813">Transport</keyword>
<dbReference type="CDD" id="cd06261">
    <property type="entry name" value="TM_PBP2"/>
    <property type="match status" value="1"/>
</dbReference>
<name>A0A9D2MR09_9FIRM</name>
<evidence type="ECO:0000313" key="10">
    <source>
        <dbReference type="Proteomes" id="UP000886883"/>
    </source>
</evidence>
<comment type="subcellular location">
    <subcellularLocation>
        <location evidence="1 7">Cell membrane</location>
        <topology evidence="1 7">Multi-pass membrane protein</topology>
    </subcellularLocation>
</comment>
<evidence type="ECO:0000259" key="8">
    <source>
        <dbReference type="PROSITE" id="PS50928"/>
    </source>
</evidence>
<evidence type="ECO:0000256" key="1">
    <source>
        <dbReference type="ARBA" id="ARBA00004651"/>
    </source>
</evidence>
<evidence type="ECO:0000256" key="4">
    <source>
        <dbReference type="ARBA" id="ARBA00022692"/>
    </source>
</evidence>
<feature type="domain" description="ABC transmembrane type-1" evidence="8">
    <location>
        <begin position="73"/>
        <end position="268"/>
    </location>
</feature>
<feature type="transmembrane region" description="Helical" evidence="7">
    <location>
        <begin position="181"/>
        <end position="206"/>
    </location>
</feature>
<keyword evidence="6 7" id="KW-0472">Membrane</keyword>
<feature type="transmembrane region" description="Helical" evidence="7">
    <location>
        <begin position="257"/>
        <end position="276"/>
    </location>
</feature>
<proteinExistence type="inferred from homology"/>
<gene>
    <name evidence="9" type="ORF">H9763_02860</name>
</gene>
<evidence type="ECO:0000256" key="7">
    <source>
        <dbReference type="RuleBase" id="RU363032"/>
    </source>
</evidence>
<evidence type="ECO:0000256" key="5">
    <source>
        <dbReference type="ARBA" id="ARBA00022989"/>
    </source>
</evidence>
<keyword evidence="5 7" id="KW-1133">Transmembrane helix</keyword>
<dbReference type="InterPro" id="IPR035906">
    <property type="entry name" value="MetI-like_sf"/>
</dbReference>
<keyword evidence="3" id="KW-1003">Cell membrane</keyword>
<accession>A0A9D2MR09</accession>
<dbReference type="SUPFAM" id="SSF161098">
    <property type="entry name" value="MetI-like"/>
    <property type="match status" value="1"/>
</dbReference>
<feature type="transmembrane region" description="Helical" evidence="7">
    <location>
        <begin position="108"/>
        <end position="130"/>
    </location>
</feature>
<feature type="transmembrane region" description="Helical" evidence="7">
    <location>
        <begin position="12"/>
        <end position="34"/>
    </location>
</feature>
<sequence>MKKSKGDRALTLACDLILILVAVVIILPILNLVAVSVSEQTPVISGKVKFWPMGFQLDAYRYVMGSRQFFSSLSVSLFVTLAGSALAVICSVLVAYPLSKQNLPARKALLLAFLFTMMFNGGIIPSYLLIMRLNLINSVWSLILPQLVNVYNLLIVKNYMEALPESLVEAAKIDGASQMRILRSVVLPMAKPVLATVFMFFVVTYWNSYFDAKMYITERELMPIQQYLQTVIFEAQSPAGDYALGPAESVNAASKSIVNATVVCAMIPMVILYPTLQRFFAKGATAGAVKG</sequence>
<dbReference type="PANTHER" id="PTHR43744">
    <property type="entry name" value="ABC TRANSPORTER PERMEASE PROTEIN MG189-RELATED-RELATED"/>
    <property type="match status" value="1"/>
</dbReference>
<evidence type="ECO:0000256" key="6">
    <source>
        <dbReference type="ARBA" id="ARBA00023136"/>
    </source>
</evidence>
<feature type="transmembrane region" description="Helical" evidence="7">
    <location>
        <begin position="142"/>
        <end position="160"/>
    </location>
</feature>
<dbReference type="GO" id="GO:0005886">
    <property type="term" value="C:plasma membrane"/>
    <property type="evidence" value="ECO:0007669"/>
    <property type="project" value="UniProtKB-SubCell"/>
</dbReference>
<reference evidence="9" key="2">
    <citation type="submission" date="2021-04" db="EMBL/GenBank/DDBJ databases">
        <authorList>
            <person name="Gilroy R."/>
        </authorList>
    </citation>
    <scope>NUCLEOTIDE SEQUENCE</scope>
    <source>
        <strain evidence="9">USAMLcec3-2134</strain>
    </source>
</reference>
<feature type="transmembrane region" description="Helical" evidence="7">
    <location>
        <begin position="69"/>
        <end position="96"/>
    </location>
</feature>
<evidence type="ECO:0000256" key="3">
    <source>
        <dbReference type="ARBA" id="ARBA00022475"/>
    </source>
</evidence>
<evidence type="ECO:0000313" key="9">
    <source>
        <dbReference type="EMBL" id="HJB90390.1"/>
    </source>
</evidence>
<dbReference type="Proteomes" id="UP000886883">
    <property type="component" value="Unassembled WGS sequence"/>
</dbReference>
<dbReference type="AlphaFoldDB" id="A0A9D2MR09"/>
<dbReference type="PROSITE" id="PS50928">
    <property type="entry name" value="ABC_TM1"/>
    <property type="match status" value="1"/>
</dbReference>
<dbReference type="Gene3D" id="1.10.3720.10">
    <property type="entry name" value="MetI-like"/>
    <property type="match status" value="1"/>
</dbReference>
<organism evidence="9 10">
    <name type="scientific">Candidatus Eisenbergiella merdigallinarum</name>
    <dbReference type="NCBI Taxonomy" id="2838552"/>
    <lineage>
        <taxon>Bacteria</taxon>
        <taxon>Bacillati</taxon>
        <taxon>Bacillota</taxon>
        <taxon>Clostridia</taxon>
        <taxon>Lachnospirales</taxon>
        <taxon>Lachnospiraceae</taxon>
        <taxon>Eisenbergiella</taxon>
    </lineage>
</organism>